<evidence type="ECO:0008006" key="8">
    <source>
        <dbReference type="Google" id="ProtNLM"/>
    </source>
</evidence>
<dbReference type="SUPFAM" id="SSF103473">
    <property type="entry name" value="MFS general substrate transporter"/>
    <property type="match status" value="1"/>
</dbReference>
<dbReference type="Gene3D" id="1.20.1250.20">
    <property type="entry name" value="MFS general substrate transporter like domains"/>
    <property type="match status" value="1"/>
</dbReference>
<evidence type="ECO:0000256" key="1">
    <source>
        <dbReference type="ARBA" id="ARBA00004141"/>
    </source>
</evidence>
<dbReference type="PANTHER" id="PTHR23507">
    <property type="entry name" value="ZGC:174356"/>
    <property type="match status" value="1"/>
</dbReference>
<reference evidence="6 7" key="1">
    <citation type="submission" date="2019-09" db="EMBL/GenBank/DDBJ databases">
        <title>The hologenome of the rock-dwelling lichen Lasallia pustulata.</title>
        <authorList>
            <person name="Greshake Tzovaras B."/>
            <person name="Segers F."/>
            <person name="Bicker A."/>
            <person name="Dal Grande F."/>
            <person name="Otte J."/>
            <person name="Hankeln T."/>
            <person name="Schmitt I."/>
            <person name="Ebersberger I."/>
        </authorList>
    </citation>
    <scope>NUCLEOTIDE SEQUENCE [LARGE SCALE GENOMIC DNA]</scope>
    <source>
        <strain evidence="6">A1-1</strain>
    </source>
</reference>
<dbReference type="PANTHER" id="PTHR23507:SF1">
    <property type="entry name" value="FI18259P1-RELATED"/>
    <property type="match status" value="1"/>
</dbReference>
<dbReference type="GO" id="GO:0016020">
    <property type="term" value="C:membrane"/>
    <property type="evidence" value="ECO:0007669"/>
    <property type="project" value="UniProtKB-SubCell"/>
</dbReference>
<sequence length="167" mass="18080">MFKEFPVVQYSFAALLVTTLGKQALHVLLQYVSKRFGVSVAQAGFLFSIKAAVALVLYTLILPFAQRVMTTEPSPSNSRLARLSIVLLTLGAICIGISWNIWALIPGLVIYAFGFGFPVLVRSLVTSTASANDIPIPLLYSGLAIAETLGSFMGRQYLPQLSRVLLA</sequence>
<dbReference type="GO" id="GO:0022857">
    <property type="term" value="F:transmembrane transporter activity"/>
    <property type="evidence" value="ECO:0007669"/>
    <property type="project" value="TreeGrafter"/>
</dbReference>
<dbReference type="AlphaFoldDB" id="A0A5M8PH77"/>
<dbReference type="EMBL" id="VXIT01000014">
    <property type="protein sequence ID" value="KAA6408338.1"/>
    <property type="molecule type" value="Genomic_DNA"/>
</dbReference>
<dbReference type="InterPro" id="IPR036259">
    <property type="entry name" value="MFS_trans_sf"/>
</dbReference>
<keyword evidence="2 5" id="KW-0812">Transmembrane</keyword>
<evidence type="ECO:0000256" key="3">
    <source>
        <dbReference type="ARBA" id="ARBA00022989"/>
    </source>
</evidence>
<feature type="transmembrane region" description="Helical" evidence="5">
    <location>
        <begin position="45"/>
        <end position="65"/>
    </location>
</feature>
<evidence type="ECO:0000256" key="4">
    <source>
        <dbReference type="ARBA" id="ARBA00023136"/>
    </source>
</evidence>
<accession>A0A5M8PH77</accession>
<proteinExistence type="predicted"/>
<organism evidence="6 7">
    <name type="scientific">Lasallia pustulata</name>
    <dbReference type="NCBI Taxonomy" id="136370"/>
    <lineage>
        <taxon>Eukaryota</taxon>
        <taxon>Fungi</taxon>
        <taxon>Dikarya</taxon>
        <taxon>Ascomycota</taxon>
        <taxon>Pezizomycotina</taxon>
        <taxon>Lecanoromycetes</taxon>
        <taxon>OSLEUM clade</taxon>
        <taxon>Umbilicariomycetidae</taxon>
        <taxon>Umbilicariales</taxon>
        <taxon>Umbilicariaceae</taxon>
        <taxon>Lasallia</taxon>
    </lineage>
</organism>
<evidence type="ECO:0000313" key="6">
    <source>
        <dbReference type="EMBL" id="KAA6408338.1"/>
    </source>
</evidence>
<comment type="subcellular location">
    <subcellularLocation>
        <location evidence="1">Membrane</location>
        <topology evidence="1">Multi-pass membrane protein</topology>
    </subcellularLocation>
</comment>
<evidence type="ECO:0000256" key="2">
    <source>
        <dbReference type="ARBA" id="ARBA00022692"/>
    </source>
</evidence>
<evidence type="ECO:0000256" key="5">
    <source>
        <dbReference type="SAM" id="Phobius"/>
    </source>
</evidence>
<gene>
    <name evidence="6" type="ORF">FRX48_08080</name>
</gene>
<keyword evidence="4 5" id="KW-0472">Membrane</keyword>
<name>A0A5M8PH77_9LECA</name>
<evidence type="ECO:0000313" key="7">
    <source>
        <dbReference type="Proteomes" id="UP000324767"/>
    </source>
</evidence>
<keyword evidence="3 5" id="KW-1133">Transmembrane helix</keyword>
<comment type="caution">
    <text evidence="6">The sequence shown here is derived from an EMBL/GenBank/DDBJ whole genome shotgun (WGS) entry which is preliminary data.</text>
</comment>
<feature type="transmembrane region" description="Helical" evidence="5">
    <location>
        <begin position="85"/>
        <end position="114"/>
    </location>
</feature>
<dbReference type="Proteomes" id="UP000324767">
    <property type="component" value="Unassembled WGS sequence"/>
</dbReference>
<dbReference type="OrthoDB" id="194139at2759"/>
<protein>
    <recommendedName>
        <fullName evidence="8">Major facilitator superfamily domain, general substrate transporter</fullName>
    </recommendedName>
</protein>